<keyword evidence="2" id="KW-1185">Reference proteome</keyword>
<evidence type="ECO:0000313" key="2">
    <source>
        <dbReference type="Proteomes" id="UP000356253"/>
    </source>
</evidence>
<keyword evidence="1" id="KW-0413">Isomerase</keyword>
<evidence type="ECO:0000313" key="1">
    <source>
        <dbReference type="EMBL" id="VVV00062.1"/>
    </source>
</evidence>
<gene>
    <name evidence="1" type="primary">surA_2</name>
    <name evidence="1" type="ORF">FVB9532_01326</name>
</gene>
<sequence length="488" mass="56062">MQLNITNLKFTTKLYLAALVFISYGSVYAQPPAEKDSTLVITDKDNLVKPALKKDSINSNQRRKADGIAAVIGDYLILDSDITKMREDAEQQGLSSAEITNCQLAGRLMENKLYAHQALQDTTIVVSDAEVTAMTDQQISRMVSQIGSMEKLLDFYRKEDEQALRDELFSINKERRLANQMQEKIISKVEITPEEVRKFFNDIPEDERPQFGDEVEIAQIVIKPEVPKEEEDKVVERLNEMREDIVENGASFATKAVLYSEDATSSRGGQMTITREDPLDKDFKQVAFSLREGEVSKPFKSQFGYHIIQLDKLRGQKLDIRHIIIIPKVTEKTVADAKDKIEKIRKEIVDGEITFDDAARKYSDEKETRGDGGQLINPKTGDTHFELTDVDPLIYDKVNNLKEDEVSLVLMDQNRTGQKFFKIITLTHRYSEHIADYSKDYTKIKELALREKQFKAIEKWQNEKIKETYVKINGDYKNCEFNSNWVKN</sequence>
<reference evidence="1" key="1">
    <citation type="submission" date="2019-09" db="EMBL/GenBank/DDBJ databases">
        <authorList>
            <person name="Rodrigo-Torres L."/>
            <person name="Arahal R. D."/>
            <person name="Lucena T."/>
        </authorList>
    </citation>
    <scope>NUCLEOTIDE SEQUENCE</scope>
    <source>
        <strain evidence="1">ISS653</strain>
    </source>
</reference>
<organism evidence="1 2">
    <name type="scientific">Mesonia oceanica</name>
    <dbReference type="NCBI Taxonomy" id="2687242"/>
    <lineage>
        <taxon>Bacteria</taxon>
        <taxon>Pseudomonadati</taxon>
        <taxon>Bacteroidota</taxon>
        <taxon>Flavobacteriia</taxon>
        <taxon>Flavobacteriales</taxon>
        <taxon>Flavobacteriaceae</taxon>
        <taxon>Mesonia</taxon>
    </lineage>
</organism>
<proteinExistence type="predicted"/>
<comment type="caution">
    <text evidence="1">The sequence shown here is derived from an EMBL/GenBank/DDBJ whole genome shotgun (WGS) entry which is preliminary data.</text>
</comment>
<dbReference type="EMBL" id="CABVMM010000004">
    <property type="protein sequence ID" value="VVV00062.1"/>
    <property type="molecule type" value="Genomic_DNA"/>
</dbReference>
<dbReference type="Proteomes" id="UP000356253">
    <property type="component" value="Unassembled WGS sequence"/>
</dbReference>
<name>A0AC61Y6F5_9FLAO</name>
<protein>
    <submittedName>
        <fullName evidence="1">Chaperone SurA</fullName>
        <ecNumber evidence="1">5.2.1.8</ecNumber>
    </submittedName>
</protein>
<accession>A0AC61Y6F5</accession>
<dbReference type="EC" id="5.2.1.8" evidence="1"/>